<reference evidence="1" key="1">
    <citation type="submission" date="2023-12" db="EMBL/GenBank/DDBJ databases">
        <title>Genome assembly of Anisodus tanguticus.</title>
        <authorList>
            <person name="Wang Y.-J."/>
        </authorList>
    </citation>
    <scope>NUCLEOTIDE SEQUENCE</scope>
    <source>
        <strain evidence="1">KB-2021</strain>
        <tissue evidence="1">Leaf</tissue>
    </source>
</reference>
<name>A0AAE1VIL4_9SOLA</name>
<comment type="caution">
    <text evidence="1">The sequence shown here is derived from an EMBL/GenBank/DDBJ whole genome shotgun (WGS) entry which is preliminary data.</text>
</comment>
<evidence type="ECO:0000313" key="1">
    <source>
        <dbReference type="EMBL" id="KAK4365111.1"/>
    </source>
</evidence>
<accession>A0AAE1VIL4</accession>
<dbReference type="AlphaFoldDB" id="A0AAE1VIL4"/>
<keyword evidence="2" id="KW-1185">Reference proteome</keyword>
<proteinExistence type="predicted"/>
<sequence length="130" mass="14816">MAEPYPLPDGFMEKHTKSLKILKTCLIYNDVYISGRGGGNNFEKSFTLGHHSQMRQVGKTLSPTIVRSRVRVTLEEKFCVIQMVHTAKNVRWFLYGQGVSTIHLPSLITPRKVRAQADKQEATNETQRRA</sequence>
<evidence type="ECO:0000313" key="2">
    <source>
        <dbReference type="Proteomes" id="UP001291623"/>
    </source>
</evidence>
<organism evidence="1 2">
    <name type="scientific">Anisodus tanguticus</name>
    <dbReference type="NCBI Taxonomy" id="243964"/>
    <lineage>
        <taxon>Eukaryota</taxon>
        <taxon>Viridiplantae</taxon>
        <taxon>Streptophyta</taxon>
        <taxon>Embryophyta</taxon>
        <taxon>Tracheophyta</taxon>
        <taxon>Spermatophyta</taxon>
        <taxon>Magnoliopsida</taxon>
        <taxon>eudicotyledons</taxon>
        <taxon>Gunneridae</taxon>
        <taxon>Pentapetalae</taxon>
        <taxon>asterids</taxon>
        <taxon>lamiids</taxon>
        <taxon>Solanales</taxon>
        <taxon>Solanaceae</taxon>
        <taxon>Solanoideae</taxon>
        <taxon>Hyoscyameae</taxon>
        <taxon>Anisodus</taxon>
    </lineage>
</organism>
<dbReference type="Proteomes" id="UP001291623">
    <property type="component" value="Unassembled WGS sequence"/>
</dbReference>
<protein>
    <submittedName>
        <fullName evidence="1">Uncharacterized protein</fullName>
    </submittedName>
</protein>
<dbReference type="EMBL" id="JAVYJV010000008">
    <property type="protein sequence ID" value="KAK4365111.1"/>
    <property type="molecule type" value="Genomic_DNA"/>
</dbReference>
<gene>
    <name evidence="1" type="ORF">RND71_016469</name>
</gene>